<protein>
    <recommendedName>
        <fullName evidence="3">Zinc ribbon domain-containing protein</fullName>
    </recommendedName>
</protein>
<keyword evidence="1" id="KW-0812">Transmembrane</keyword>
<keyword evidence="1" id="KW-0472">Membrane</keyword>
<evidence type="ECO:0000256" key="1">
    <source>
        <dbReference type="SAM" id="Phobius"/>
    </source>
</evidence>
<dbReference type="AlphaFoldDB" id="A0A7C4QMM6"/>
<proteinExistence type="predicted"/>
<dbReference type="EMBL" id="DSVQ01000001">
    <property type="protein sequence ID" value="HGT37745.1"/>
    <property type="molecule type" value="Genomic_DNA"/>
</dbReference>
<comment type="caution">
    <text evidence="2">The sequence shown here is derived from an EMBL/GenBank/DDBJ whole genome shotgun (WGS) entry which is preliminary data.</text>
</comment>
<evidence type="ECO:0008006" key="3">
    <source>
        <dbReference type="Google" id="ProtNLM"/>
    </source>
</evidence>
<organism evidence="2">
    <name type="scientific">Schlesneria paludicola</name>
    <dbReference type="NCBI Taxonomy" id="360056"/>
    <lineage>
        <taxon>Bacteria</taxon>
        <taxon>Pseudomonadati</taxon>
        <taxon>Planctomycetota</taxon>
        <taxon>Planctomycetia</taxon>
        <taxon>Planctomycetales</taxon>
        <taxon>Planctomycetaceae</taxon>
        <taxon>Schlesneria</taxon>
    </lineage>
</organism>
<reference evidence="2" key="1">
    <citation type="journal article" date="2020" name="mSystems">
        <title>Genome- and Community-Level Interaction Insights into Carbon Utilization and Element Cycling Functions of Hydrothermarchaeota in Hydrothermal Sediment.</title>
        <authorList>
            <person name="Zhou Z."/>
            <person name="Liu Y."/>
            <person name="Xu W."/>
            <person name="Pan J."/>
            <person name="Luo Z.H."/>
            <person name="Li M."/>
        </authorList>
    </citation>
    <scope>NUCLEOTIDE SEQUENCE [LARGE SCALE GENOMIC DNA]</scope>
    <source>
        <strain evidence="2">SpSt-508</strain>
    </source>
</reference>
<accession>A0A7C4QMM6</accession>
<gene>
    <name evidence="2" type="ORF">ENS64_00525</name>
</gene>
<feature type="transmembrane region" description="Helical" evidence="1">
    <location>
        <begin position="49"/>
        <end position="73"/>
    </location>
</feature>
<keyword evidence="1" id="KW-1133">Transmembrane helix</keyword>
<evidence type="ECO:0000313" key="2">
    <source>
        <dbReference type="EMBL" id="HGT37745.1"/>
    </source>
</evidence>
<name>A0A7C4QMM6_9PLAN</name>
<sequence length="120" mass="12348">MTDKATGTLRSTKGFVLGLGLSLAGLAVGAATATEAAWRSLQGVPFPQPVWLIALRMGGAAALVLLGFCLMVLTVRDSARGTRQEAAAAASGEERLCARCGAANGHLARYCDQCGRKLDA</sequence>